<organism evidence="1 2">
    <name type="scientific">Lachnotalea glycerini</name>
    <dbReference type="NCBI Taxonomy" id="1763509"/>
    <lineage>
        <taxon>Bacteria</taxon>
        <taxon>Bacillati</taxon>
        <taxon>Bacillota</taxon>
        <taxon>Clostridia</taxon>
        <taxon>Lachnospirales</taxon>
        <taxon>Lachnospiraceae</taxon>
        <taxon>Lachnotalea</taxon>
    </lineage>
</organism>
<protein>
    <submittedName>
        <fullName evidence="1">MurR/RpiR family transcriptional regulator</fullName>
    </submittedName>
</protein>
<name>A0A371JFA5_9FIRM</name>
<comment type="caution">
    <text evidence="1">The sequence shown here is derived from an EMBL/GenBank/DDBJ whole genome shotgun (WGS) entry which is preliminary data.</text>
</comment>
<feature type="non-terminal residue" evidence="1">
    <location>
        <position position="1"/>
    </location>
</feature>
<accession>A0A371JFA5</accession>
<keyword evidence="2" id="KW-1185">Reference proteome</keyword>
<dbReference type="EMBL" id="NOKA02000015">
    <property type="protein sequence ID" value="RDY31439.1"/>
    <property type="molecule type" value="Genomic_DNA"/>
</dbReference>
<proteinExistence type="predicted"/>
<gene>
    <name evidence="1" type="ORF">CG710_009350</name>
</gene>
<evidence type="ECO:0000313" key="1">
    <source>
        <dbReference type="EMBL" id="RDY31439.1"/>
    </source>
</evidence>
<dbReference type="Proteomes" id="UP000216411">
    <property type="component" value="Unassembled WGS sequence"/>
</dbReference>
<sequence length="43" mass="4907">LKEYSHLNCIAVVDAVLECIEKTSKIDLKPANQPELIFSEYKL</sequence>
<reference evidence="1 2" key="1">
    <citation type="journal article" date="2017" name="Genome Announc.">
        <title>Draft Genome Sequence of a Sporulating and Motile Strain of Lachnotalea glycerini Isolated from Water in Quebec City, Canada.</title>
        <authorList>
            <person name="Maheux A.F."/>
            <person name="Boudreau D.K."/>
            <person name="Berube E."/>
            <person name="Boissinot M."/>
            <person name="Raymond F."/>
            <person name="Brodeur S."/>
            <person name="Corbeil J."/>
            <person name="Isabel S."/>
            <person name="Omar R.F."/>
            <person name="Bergeron M.G."/>
        </authorList>
    </citation>
    <scope>NUCLEOTIDE SEQUENCE [LARGE SCALE GENOMIC DNA]</scope>
    <source>
        <strain evidence="1 2">CCRI-19302</strain>
    </source>
</reference>
<dbReference type="AlphaFoldDB" id="A0A371JFA5"/>
<evidence type="ECO:0000313" key="2">
    <source>
        <dbReference type="Proteomes" id="UP000216411"/>
    </source>
</evidence>